<dbReference type="EMBL" id="JAACJM010000025">
    <property type="protein sequence ID" value="KAF5366029.1"/>
    <property type="molecule type" value="Genomic_DNA"/>
</dbReference>
<organism evidence="2 3">
    <name type="scientific">Tetrapyrgos nigripes</name>
    <dbReference type="NCBI Taxonomy" id="182062"/>
    <lineage>
        <taxon>Eukaryota</taxon>
        <taxon>Fungi</taxon>
        <taxon>Dikarya</taxon>
        <taxon>Basidiomycota</taxon>
        <taxon>Agaricomycotina</taxon>
        <taxon>Agaricomycetes</taxon>
        <taxon>Agaricomycetidae</taxon>
        <taxon>Agaricales</taxon>
        <taxon>Marasmiineae</taxon>
        <taxon>Marasmiaceae</taxon>
        <taxon>Tetrapyrgos</taxon>
    </lineage>
</organism>
<proteinExistence type="predicted"/>
<comment type="caution">
    <text evidence="2">The sequence shown here is derived from an EMBL/GenBank/DDBJ whole genome shotgun (WGS) entry which is preliminary data.</text>
</comment>
<evidence type="ECO:0000313" key="2">
    <source>
        <dbReference type="EMBL" id="KAF5366029.1"/>
    </source>
</evidence>
<evidence type="ECO:0000256" key="1">
    <source>
        <dbReference type="SAM" id="MobiDB-lite"/>
    </source>
</evidence>
<gene>
    <name evidence="2" type="ORF">D9758_006732</name>
</gene>
<dbReference type="OrthoDB" id="2730545at2759"/>
<keyword evidence="3" id="KW-1185">Reference proteome</keyword>
<feature type="region of interest" description="Disordered" evidence="1">
    <location>
        <begin position="235"/>
        <end position="258"/>
    </location>
</feature>
<dbReference type="AlphaFoldDB" id="A0A8H5GJQ6"/>
<reference evidence="2 3" key="1">
    <citation type="journal article" date="2020" name="ISME J.">
        <title>Uncovering the hidden diversity of litter-decomposition mechanisms in mushroom-forming fungi.</title>
        <authorList>
            <person name="Floudas D."/>
            <person name="Bentzer J."/>
            <person name="Ahren D."/>
            <person name="Johansson T."/>
            <person name="Persson P."/>
            <person name="Tunlid A."/>
        </authorList>
    </citation>
    <scope>NUCLEOTIDE SEQUENCE [LARGE SCALE GENOMIC DNA]</scope>
    <source>
        <strain evidence="2 3">CBS 291.85</strain>
    </source>
</reference>
<evidence type="ECO:0000313" key="3">
    <source>
        <dbReference type="Proteomes" id="UP000559256"/>
    </source>
</evidence>
<accession>A0A8H5GJQ6</accession>
<feature type="compositionally biased region" description="Pro residues" evidence="1">
    <location>
        <begin position="371"/>
        <end position="381"/>
    </location>
</feature>
<protein>
    <submittedName>
        <fullName evidence="2">Uncharacterized protein</fullName>
    </submittedName>
</protein>
<sequence length="423" mass="47215">MYPQLRLLKESLSSPQQQRDRLRSALPLIRANIPCIIWAEDALNFVHRVPTLLFDQQLIVPSNQVDAAVDAICAGCPDYLVGTIELDSRWKDLANGPGGGGGGGDDDGNGAGFTPSVLLVNSNSNSRSTPNYFIPTRIIIHAASTFHFNVDDPSRTCANPLFLDNDGDHTEAQASSSPSYDAFRYPTPAAFCDIVIDTIHEPPLGDSINKELLEHLKLLLAHLILYTIADEGCTTFPEPDDDDGRAPRRAGPNMDMTPQVKPLKIIPACEKLLEEMKEENRPFLRRIFRHNLPPNREEECRERMLIKQERLKRLGQTYIVPAIPFNPDRVPMDEAHGNTSVPTDETRRNAPVHVHEAHHHHPMPVDEAQRSPPPYSAPSPSTPREIASTSTPWETAITKFKNFFKLPSPRYDIQGTGDAERRL</sequence>
<feature type="region of interest" description="Disordered" evidence="1">
    <location>
        <begin position="351"/>
        <end position="392"/>
    </location>
</feature>
<name>A0A8H5GJQ6_9AGAR</name>
<dbReference type="Proteomes" id="UP000559256">
    <property type="component" value="Unassembled WGS sequence"/>
</dbReference>